<name>A0AAI9VC39_9PEZI</name>
<protein>
    <submittedName>
        <fullName evidence="1">Uncharacterized protein</fullName>
    </submittedName>
</protein>
<evidence type="ECO:0000313" key="2">
    <source>
        <dbReference type="Proteomes" id="UP001239213"/>
    </source>
</evidence>
<accession>A0AAI9VC39</accession>
<keyword evidence="2" id="KW-1185">Reference proteome</keyword>
<proteinExistence type="predicted"/>
<dbReference type="AlphaFoldDB" id="A0AAI9VC39"/>
<gene>
    <name evidence="1" type="ORF">CCUS01_15932</name>
</gene>
<sequence>MYNRGGDMCVSWHNFSKSLSIFPLYTPHHVEAFQKTNLIARAQPVDTCGRKESEGWVLSDAASFFHLPRSLVYTTMPNRDLSFPYFTIKNPFLSNQLPPHSKNRKI</sequence>
<dbReference type="Proteomes" id="UP001239213">
    <property type="component" value="Unassembled WGS sequence"/>
</dbReference>
<organism evidence="1 2">
    <name type="scientific">Colletotrichum cuscutae</name>
    <dbReference type="NCBI Taxonomy" id="1209917"/>
    <lineage>
        <taxon>Eukaryota</taxon>
        <taxon>Fungi</taxon>
        <taxon>Dikarya</taxon>
        <taxon>Ascomycota</taxon>
        <taxon>Pezizomycotina</taxon>
        <taxon>Sordariomycetes</taxon>
        <taxon>Hypocreomycetidae</taxon>
        <taxon>Glomerellales</taxon>
        <taxon>Glomerellaceae</taxon>
        <taxon>Colletotrichum</taxon>
        <taxon>Colletotrichum acutatum species complex</taxon>
    </lineage>
</organism>
<reference evidence="1" key="1">
    <citation type="submission" date="2016-11" db="EMBL/GenBank/DDBJ databases">
        <title>The genome sequence of Colletotrichum cuscutae.</title>
        <authorList>
            <person name="Baroncelli R."/>
        </authorList>
    </citation>
    <scope>NUCLEOTIDE SEQUENCE</scope>
    <source>
        <strain evidence="1">IMI 304802</strain>
    </source>
</reference>
<dbReference type="EMBL" id="MPDP01000096">
    <property type="protein sequence ID" value="KAK1481826.1"/>
    <property type="molecule type" value="Genomic_DNA"/>
</dbReference>
<comment type="caution">
    <text evidence="1">The sequence shown here is derived from an EMBL/GenBank/DDBJ whole genome shotgun (WGS) entry which is preliminary data.</text>
</comment>
<evidence type="ECO:0000313" key="1">
    <source>
        <dbReference type="EMBL" id="KAK1481826.1"/>
    </source>
</evidence>